<evidence type="ECO:0000256" key="10">
    <source>
        <dbReference type="ARBA" id="ARBA00069760"/>
    </source>
</evidence>
<dbReference type="Pfam" id="PF00579">
    <property type="entry name" value="tRNA-synt_1b"/>
    <property type="match status" value="1"/>
</dbReference>
<gene>
    <name evidence="12" type="primary">MSW1</name>
    <name evidence="12" type="ORF">KQ657_000548</name>
</gene>
<evidence type="ECO:0000256" key="8">
    <source>
        <dbReference type="ARBA" id="ARBA00023146"/>
    </source>
</evidence>
<dbReference type="InterPro" id="IPR002305">
    <property type="entry name" value="aa-tRNA-synth_Ic"/>
</dbReference>
<dbReference type="FunFam" id="3.40.50.620:FF:000082">
    <property type="entry name" value="MSW1p Mitochondrial tryptophanyl-tRNA synthetase"/>
    <property type="match status" value="1"/>
</dbReference>
<dbReference type="EMBL" id="JAHMUF010000011">
    <property type="protein sequence ID" value="KAG7193481.1"/>
    <property type="molecule type" value="Genomic_DNA"/>
</dbReference>
<evidence type="ECO:0000256" key="3">
    <source>
        <dbReference type="ARBA" id="ARBA00013161"/>
    </source>
</evidence>
<evidence type="ECO:0000256" key="2">
    <source>
        <dbReference type="ARBA" id="ARBA00005594"/>
    </source>
</evidence>
<dbReference type="PRINTS" id="PR01039">
    <property type="entry name" value="TRNASYNTHTRP"/>
</dbReference>
<protein>
    <recommendedName>
        <fullName evidence="10">Tryptophan--tRNA ligase, mitochondrial</fullName>
        <ecNumber evidence="3">6.1.1.2</ecNumber>
    </recommendedName>
    <alternativeName>
        <fullName evidence="9">Tryptophanyl-tRNA synthetase</fullName>
    </alternativeName>
</protein>
<dbReference type="CDD" id="cd00806">
    <property type="entry name" value="TrpRS_core"/>
    <property type="match status" value="1"/>
</dbReference>
<evidence type="ECO:0000256" key="1">
    <source>
        <dbReference type="ARBA" id="ARBA00004305"/>
    </source>
</evidence>
<dbReference type="RefSeq" id="XP_043049029.1">
    <property type="nucleotide sequence ID" value="XM_043191386.1"/>
</dbReference>
<evidence type="ECO:0000256" key="11">
    <source>
        <dbReference type="RuleBase" id="RU363036"/>
    </source>
</evidence>
<comment type="similarity">
    <text evidence="2 11">Belongs to the class-I aminoacyl-tRNA synthetase family.</text>
</comment>
<dbReference type="PANTHER" id="PTHR43766">
    <property type="entry name" value="TRYPTOPHAN--TRNA LIGASE, MITOCHONDRIAL"/>
    <property type="match status" value="1"/>
</dbReference>
<dbReference type="GO" id="GO:0070183">
    <property type="term" value="P:mitochondrial tryptophanyl-tRNA aminoacylation"/>
    <property type="evidence" value="ECO:0007669"/>
    <property type="project" value="TreeGrafter"/>
</dbReference>
<evidence type="ECO:0000256" key="9">
    <source>
        <dbReference type="ARBA" id="ARBA00030268"/>
    </source>
</evidence>
<proteinExistence type="inferred from homology"/>
<keyword evidence="13" id="KW-1185">Reference proteome</keyword>
<dbReference type="EC" id="6.1.1.2" evidence="3"/>
<accession>A0A9P7V8S3</accession>
<dbReference type="PROSITE" id="PS00178">
    <property type="entry name" value="AA_TRNA_LIGASE_I"/>
    <property type="match status" value="1"/>
</dbReference>
<dbReference type="Gene3D" id="3.40.50.620">
    <property type="entry name" value="HUPs"/>
    <property type="match status" value="1"/>
</dbReference>
<evidence type="ECO:0000256" key="5">
    <source>
        <dbReference type="ARBA" id="ARBA00022741"/>
    </source>
</evidence>
<evidence type="ECO:0000313" key="13">
    <source>
        <dbReference type="Proteomes" id="UP000790833"/>
    </source>
</evidence>
<dbReference type="AlphaFoldDB" id="A0A9P7V8S3"/>
<dbReference type="GeneID" id="66113922"/>
<comment type="subcellular location">
    <subcellularLocation>
        <location evidence="1">Mitochondrion matrix</location>
    </subcellularLocation>
</comment>
<evidence type="ECO:0000256" key="7">
    <source>
        <dbReference type="ARBA" id="ARBA00022917"/>
    </source>
</evidence>
<keyword evidence="7 11" id="KW-0648">Protein biosynthesis</keyword>
<sequence length="367" mass="41372">MRQLIRQYATVQTVTQIGAFPLNSTIYLLIQPTGRIHLGNYLGAVRNWKDLAQESSSQDIPSNCIFGTADLHAITVFKEPTELKKFRYETLASLLSAGLDPTKCILYHQLSVPEHSQLSWIFTCLTNIGSLNRMTQWKLKAHLNDSGSLFDEEVGKAKAGLLCYPVLQAADVLLYKATHVPVGDDQSQHLELTRGIATTFNHSYKTNMFPLPKTLLTPTKKILSLRNPDKKMSKSDPDQNSCIYVNEQPEAIAKKIRKATTDSIQGGIYYDPDGRPGVSNLINIVSGITRKSIDDTVKDMEWMTNHKQLKDYVTEVIVEELKPRRHLFDELMTDKAYLEQIANEGSRKAREIATTNMDQINKLIGFD</sequence>
<evidence type="ECO:0000256" key="6">
    <source>
        <dbReference type="ARBA" id="ARBA00022840"/>
    </source>
</evidence>
<evidence type="ECO:0000313" key="12">
    <source>
        <dbReference type="EMBL" id="KAG7193481.1"/>
    </source>
</evidence>
<dbReference type="FunFam" id="1.10.240.10:FF:000002">
    <property type="entry name" value="Tryptophan--tRNA ligase"/>
    <property type="match status" value="1"/>
</dbReference>
<keyword evidence="8 11" id="KW-0030">Aminoacyl-tRNA synthetase</keyword>
<dbReference type="InterPro" id="IPR001412">
    <property type="entry name" value="aa-tRNA-synth_I_CS"/>
</dbReference>
<evidence type="ECO:0000256" key="4">
    <source>
        <dbReference type="ARBA" id="ARBA00022598"/>
    </source>
</evidence>
<dbReference type="InterPro" id="IPR050203">
    <property type="entry name" value="Trp-tRNA_synthetase"/>
</dbReference>
<dbReference type="Gene3D" id="1.10.240.10">
    <property type="entry name" value="Tyrosyl-Transfer RNA Synthetase"/>
    <property type="match status" value="1"/>
</dbReference>
<keyword evidence="6 11" id="KW-0067">ATP-binding</keyword>
<dbReference type="GO" id="GO:0005759">
    <property type="term" value="C:mitochondrial matrix"/>
    <property type="evidence" value="ECO:0007669"/>
    <property type="project" value="UniProtKB-SubCell"/>
</dbReference>
<dbReference type="NCBIfam" id="TIGR00233">
    <property type="entry name" value="trpS"/>
    <property type="match status" value="1"/>
</dbReference>
<keyword evidence="5 11" id="KW-0547">Nucleotide-binding</keyword>
<keyword evidence="4 11" id="KW-0436">Ligase</keyword>
<dbReference type="GO" id="GO:0004830">
    <property type="term" value="F:tryptophan-tRNA ligase activity"/>
    <property type="evidence" value="ECO:0007669"/>
    <property type="project" value="UniProtKB-EC"/>
</dbReference>
<organism evidence="12 13">
    <name type="scientific">Scheffersomyces spartinae</name>
    <dbReference type="NCBI Taxonomy" id="45513"/>
    <lineage>
        <taxon>Eukaryota</taxon>
        <taxon>Fungi</taxon>
        <taxon>Dikarya</taxon>
        <taxon>Ascomycota</taxon>
        <taxon>Saccharomycotina</taxon>
        <taxon>Pichiomycetes</taxon>
        <taxon>Debaryomycetaceae</taxon>
        <taxon>Scheffersomyces</taxon>
    </lineage>
</organism>
<dbReference type="GO" id="GO:0005524">
    <property type="term" value="F:ATP binding"/>
    <property type="evidence" value="ECO:0007669"/>
    <property type="project" value="UniProtKB-KW"/>
</dbReference>
<dbReference type="InterPro" id="IPR014729">
    <property type="entry name" value="Rossmann-like_a/b/a_fold"/>
</dbReference>
<dbReference type="Proteomes" id="UP000790833">
    <property type="component" value="Unassembled WGS sequence"/>
</dbReference>
<dbReference type="InterPro" id="IPR002306">
    <property type="entry name" value="Trp-tRNA-ligase"/>
</dbReference>
<dbReference type="PANTHER" id="PTHR43766:SF1">
    <property type="entry name" value="TRYPTOPHAN--TRNA LIGASE, MITOCHONDRIAL"/>
    <property type="match status" value="1"/>
</dbReference>
<reference evidence="12" key="1">
    <citation type="submission" date="2021-03" db="EMBL/GenBank/DDBJ databases">
        <authorList>
            <person name="Palmer J.M."/>
        </authorList>
    </citation>
    <scope>NUCLEOTIDE SEQUENCE</scope>
    <source>
        <strain evidence="12">ARV_011</strain>
    </source>
</reference>
<dbReference type="OrthoDB" id="15808at2759"/>
<name>A0A9P7V8S3_9ASCO</name>
<dbReference type="SUPFAM" id="SSF52374">
    <property type="entry name" value="Nucleotidylyl transferase"/>
    <property type="match status" value="1"/>
</dbReference>
<comment type="caution">
    <text evidence="12">The sequence shown here is derived from an EMBL/GenBank/DDBJ whole genome shotgun (WGS) entry which is preliminary data.</text>
</comment>